<protein>
    <submittedName>
        <fullName evidence="1">Uncharacterized protein</fullName>
    </submittedName>
</protein>
<evidence type="ECO:0000313" key="1">
    <source>
        <dbReference type="EMBL" id="AJC74839.1"/>
    </source>
</evidence>
<dbReference type="STRING" id="1123384.AJ81_07630"/>
<accession>A0A0X1KU89</accession>
<dbReference type="RefSeq" id="WP_039658581.1">
    <property type="nucleotide sequence ID" value="NZ_CP007141.1"/>
</dbReference>
<gene>
    <name evidence="1" type="ORF">AJ81_07630</name>
</gene>
<dbReference type="PATRIC" id="fig|1123384.7.peg.1533"/>
<dbReference type="Proteomes" id="UP000077469">
    <property type="component" value="Chromosome"/>
</dbReference>
<keyword evidence="2" id="KW-1185">Reference proteome</keyword>
<dbReference type="PaxDb" id="1123384-AJ81_07630"/>
<organism evidence="1 2">
    <name type="scientific">Pseudothermotoga hypogea DSM 11164 = NBRC 106472</name>
    <dbReference type="NCBI Taxonomy" id="1123384"/>
    <lineage>
        <taxon>Bacteria</taxon>
        <taxon>Thermotogati</taxon>
        <taxon>Thermotogota</taxon>
        <taxon>Thermotogae</taxon>
        <taxon>Thermotogales</taxon>
        <taxon>Thermotogaceae</taxon>
        <taxon>Pseudothermotoga</taxon>
    </lineage>
</organism>
<name>A0A0X1KU89_9THEM</name>
<dbReference type="AlphaFoldDB" id="A0A0X1KU89"/>
<proteinExistence type="predicted"/>
<dbReference type="EMBL" id="CP007141">
    <property type="protein sequence ID" value="AJC74839.1"/>
    <property type="molecule type" value="Genomic_DNA"/>
</dbReference>
<reference evidence="1 2" key="1">
    <citation type="submission" date="2014-01" db="EMBL/GenBank/DDBJ databases">
        <title>Genome sequencing of Thermotog hypogea.</title>
        <authorList>
            <person name="Zhang X."/>
            <person name="Alvare G."/>
            <person name="Fristensky B."/>
            <person name="Chen L."/>
            <person name="Suen T."/>
            <person name="Chen Q."/>
            <person name="Ma K."/>
        </authorList>
    </citation>
    <scope>NUCLEOTIDE SEQUENCE [LARGE SCALE GENOMIC DNA]</scope>
    <source>
        <strain evidence="1 2">DSM 11164</strain>
    </source>
</reference>
<sequence>MKTYPQTVNLLTTEPHVVELFGQEYQQFLNTCRPLMRIPQVGSQEMFSLLEDFEDQSATCLVISDGLPLVTMPGEVLGRILERNSLKDSEQILSHWRKRTASFERNLKQHSHIHIVALPDVEQVKAAKGVVELPESGGILFYTVEEYVDHLKHLLSLLKKYENYQLCISPRSMSASVHTAVKDQIGVLVFKKDPPVRLFAMNHPDMTNAFYCYAEDFLNRLPPQSKNKEQVIETIQLMIRQLENH</sequence>
<evidence type="ECO:0000313" key="2">
    <source>
        <dbReference type="Proteomes" id="UP000077469"/>
    </source>
</evidence>
<dbReference type="KEGG" id="phy:AJ81_07630"/>